<dbReference type="NCBIfam" id="NF004489">
    <property type="entry name" value="PRK05819.1"/>
    <property type="match status" value="1"/>
</dbReference>
<dbReference type="NCBIfam" id="TIGR00107">
    <property type="entry name" value="deoD"/>
    <property type="match status" value="1"/>
</dbReference>
<dbReference type="GO" id="GO:0004850">
    <property type="term" value="F:uridine phosphorylase activity"/>
    <property type="evidence" value="ECO:0007669"/>
    <property type="project" value="UniProtKB-EC"/>
</dbReference>
<comment type="similarity">
    <text evidence="4">Belongs to the PNP/UDP phosphorylase family.</text>
</comment>
<evidence type="ECO:0000256" key="3">
    <source>
        <dbReference type="ARBA" id="ARBA00048447"/>
    </source>
</evidence>
<dbReference type="SUPFAM" id="SSF53167">
    <property type="entry name" value="Purine and uridine phosphorylases"/>
    <property type="match status" value="1"/>
</dbReference>
<feature type="binding site" evidence="4">
    <location>
        <position position="43"/>
    </location>
    <ligand>
        <name>phosphate</name>
        <dbReference type="ChEBI" id="CHEBI:43474"/>
        <note>ligand shared between dimeric partners</note>
    </ligand>
</feature>
<feature type="binding site" description="in other chain" evidence="4">
    <location>
        <begin position="87"/>
        <end position="90"/>
    </location>
    <ligand>
        <name>phosphate</name>
        <dbReference type="ChEBI" id="CHEBI:43474"/>
        <note>ligand shared between dimeric partners</note>
    </ligand>
</feature>
<comment type="subunit">
    <text evidence="4">Homohexamer; trimer of homodimers.</text>
</comment>
<feature type="binding site" description="in other chain" evidence="4">
    <location>
        <position position="20"/>
    </location>
    <ligand>
        <name>phosphate</name>
        <dbReference type="ChEBI" id="CHEBI:43474"/>
        <note>ligand shared between dimeric partners</note>
    </ligand>
</feature>
<accession>A0A0R1XQ22</accession>
<dbReference type="AlphaFoldDB" id="A0A0R1XQ22"/>
<dbReference type="PANTHER" id="PTHR43691">
    <property type="entry name" value="URIDINE PHOSPHORYLASE"/>
    <property type="match status" value="1"/>
</dbReference>
<dbReference type="EMBL" id="AZFW01000029">
    <property type="protein sequence ID" value="KRM28691.1"/>
    <property type="molecule type" value="Genomic_DNA"/>
</dbReference>
<proteinExistence type="inferred from homology"/>
<dbReference type="PANTHER" id="PTHR43691:SF11">
    <property type="entry name" value="FI09636P-RELATED"/>
    <property type="match status" value="1"/>
</dbReference>
<comment type="caution">
    <text evidence="6">The sequence shown here is derived from an EMBL/GenBank/DDBJ whole genome shotgun (WGS) entry which is preliminary data.</text>
</comment>
<protein>
    <recommendedName>
        <fullName evidence="4">Purine nucleoside phosphorylase DeoD-type</fullName>
        <shortName evidence="4">PNP</shortName>
        <ecNumber evidence="4">2.4.2.1</ecNumber>
    </recommendedName>
</protein>
<dbReference type="GO" id="GO:0006152">
    <property type="term" value="P:purine nucleoside catabolic process"/>
    <property type="evidence" value="ECO:0007669"/>
    <property type="project" value="TreeGrafter"/>
</dbReference>
<dbReference type="Gene3D" id="3.40.50.1580">
    <property type="entry name" value="Nucleoside phosphorylase domain"/>
    <property type="match status" value="1"/>
</dbReference>
<feature type="binding site" description="in other chain" evidence="4">
    <location>
        <position position="24"/>
    </location>
    <ligand>
        <name>phosphate</name>
        <dbReference type="ChEBI" id="CHEBI:43474"/>
        <note>ligand shared between dimeric partners</note>
    </ligand>
</feature>
<evidence type="ECO:0000256" key="1">
    <source>
        <dbReference type="ARBA" id="ARBA00022676"/>
    </source>
</evidence>
<dbReference type="GO" id="GO:0004731">
    <property type="term" value="F:purine-nucleoside phosphorylase activity"/>
    <property type="evidence" value="ECO:0007669"/>
    <property type="project" value="UniProtKB-UniRule"/>
</dbReference>
<evidence type="ECO:0000256" key="4">
    <source>
        <dbReference type="HAMAP-Rule" id="MF_01627"/>
    </source>
</evidence>
<feature type="binding site" evidence="4">
    <location>
        <position position="4"/>
    </location>
    <ligand>
        <name>a purine D-ribonucleoside</name>
        <dbReference type="ChEBI" id="CHEBI:142355"/>
        <note>ligand shared between dimeric partners</note>
    </ligand>
</feature>
<comment type="catalytic activity">
    <reaction evidence="4">
        <text>a purine 2'-deoxy-D-ribonucleoside + phosphate = a purine nucleobase + 2-deoxy-alpha-D-ribose 1-phosphate</text>
        <dbReference type="Rhea" id="RHEA:36431"/>
        <dbReference type="ChEBI" id="CHEBI:26386"/>
        <dbReference type="ChEBI" id="CHEBI:43474"/>
        <dbReference type="ChEBI" id="CHEBI:57259"/>
        <dbReference type="ChEBI" id="CHEBI:142361"/>
        <dbReference type="EC" id="2.4.2.1"/>
    </reaction>
</comment>
<feature type="site" description="Important for catalytic activity" evidence="4">
    <location>
        <position position="217"/>
    </location>
</feature>
<dbReference type="HAMAP" id="MF_01627">
    <property type="entry name" value="Pur_nucleosid_phosp"/>
    <property type="match status" value="1"/>
</dbReference>
<feature type="binding site" description="in other chain" evidence="4">
    <location>
        <begin position="179"/>
        <end position="181"/>
    </location>
    <ligand>
        <name>a purine D-ribonucleoside</name>
        <dbReference type="ChEBI" id="CHEBI:142355"/>
        <note>ligand shared between dimeric partners</note>
    </ligand>
</feature>
<name>A0A0R1XQ22_9LACO</name>
<keyword evidence="1 4" id="KW-0328">Glycosyltransferase</keyword>
<feature type="binding site" description="in other chain" evidence="4">
    <location>
        <begin position="203"/>
        <end position="204"/>
    </location>
    <ligand>
        <name>a purine D-ribonucleoside</name>
        <dbReference type="ChEBI" id="CHEBI:142355"/>
        <note>ligand shared between dimeric partners</note>
    </ligand>
</feature>
<reference evidence="6 7" key="1">
    <citation type="journal article" date="2015" name="Genome Announc.">
        <title>Expanding the biotechnology potential of lactobacilli through comparative genomics of 213 strains and associated genera.</title>
        <authorList>
            <person name="Sun Z."/>
            <person name="Harris H.M."/>
            <person name="McCann A."/>
            <person name="Guo C."/>
            <person name="Argimon S."/>
            <person name="Zhang W."/>
            <person name="Yang X."/>
            <person name="Jeffery I.B."/>
            <person name="Cooney J.C."/>
            <person name="Kagawa T.F."/>
            <person name="Liu W."/>
            <person name="Song Y."/>
            <person name="Salvetti E."/>
            <person name="Wrobel A."/>
            <person name="Rasinkangas P."/>
            <person name="Parkhill J."/>
            <person name="Rea M.C."/>
            <person name="O'Sullivan O."/>
            <person name="Ritari J."/>
            <person name="Douillard F.P."/>
            <person name="Paul Ross R."/>
            <person name="Yang R."/>
            <person name="Briner A.E."/>
            <person name="Felis G.E."/>
            <person name="de Vos W.M."/>
            <person name="Barrangou R."/>
            <person name="Klaenhammer T.R."/>
            <person name="Caufield P.W."/>
            <person name="Cui Y."/>
            <person name="Zhang H."/>
            <person name="O'Toole P.W."/>
        </authorList>
    </citation>
    <scope>NUCLEOTIDE SEQUENCE [LARGE SCALE GENOMIC DNA]</scope>
    <source>
        <strain evidence="6 7">DSM 16991</strain>
    </source>
</reference>
<organism evidence="6 7">
    <name type="scientific">Schleiferilactobacillus harbinensis DSM 16991</name>
    <dbReference type="NCBI Taxonomy" id="1122147"/>
    <lineage>
        <taxon>Bacteria</taxon>
        <taxon>Bacillati</taxon>
        <taxon>Bacillota</taxon>
        <taxon>Bacilli</taxon>
        <taxon>Lactobacillales</taxon>
        <taxon>Lactobacillaceae</taxon>
        <taxon>Schleiferilactobacillus</taxon>
    </lineage>
</organism>
<dbReference type="InterPro" id="IPR035994">
    <property type="entry name" value="Nucleoside_phosphorylase_sf"/>
</dbReference>
<dbReference type="InterPro" id="IPR000845">
    <property type="entry name" value="Nucleoside_phosphorylase_d"/>
</dbReference>
<evidence type="ECO:0000313" key="6">
    <source>
        <dbReference type="EMBL" id="KRM28691.1"/>
    </source>
</evidence>
<dbReference type="OrthoDB" id="9782889at2"/>
<gene>
    <name evidence="4" type="primary">deoD</name>
    <name evidence="6" type="ORF">FC91_GL001699</name>
</gene>
<sequence>MSTHIAAKPGEIADIVLLPGDPIRAEYIAQNFLTDATRYNTVRNAWGFTGTYQGTRISVQATGMGMPSISIYVNELINDYNVHTLIRVGTAGSIDPDVNVRDIVLAQGASTDSAVVDHTFSDRIHYAPLADFDLLDKAYHVAKDAGYSIHVGNVLSEDQFYAEGKDFPLWQEYGIKALEMECAALYLIAAKYNRRALGILTISNNILTGEETTAEERAHTFGDMMHVALNAAVAQ</sequence>
<comment type="caution">
    <text evidence="4">Lacks conserved residue(s) required for the propagation of feature annotation.</text>
</comment>
<evidence type="ECO:0000256" key="2">
    <source>
        <dbReference type="ARBA" id="ARBA00022679"/>
    </source>
</evidence>
<evidence type="ECO:0000313" key="7">
    <source>
        <dbReference type="Proteomes" id="UP000050949"/>
    </source>
</evidence>
<dbReference type="Pfam" id="PF01048">
    <property type="entry name" value="PNP_UDP_1"/>
    <property type="match status" value="1"/>
</dbReference>
<dbReference type="EC" id="2.4.2.1" evidence="4"/>
<keyword evidence="2 4" id="KW-0808">Transferase</keyword>
<comment type="catalytic activity">
    <reaction evidence="4">
        <text>a purine D-ribonucleoside + phosphate = a purine nucleobase + alpha-D-ribose 1-phosphate</text>
        <dbReference type="Rhea" id="RHEA:19805"/>
        <dbReference type="ChEBI" id="CHEBI:26386"/>
        <dbReference type="ChEBI" id="CHEBI:43474"/>
        <dbReference type="ChEBI" id="CHEBI:57720"/>
        <dbReference type="ChEBI" id="CHEBI:142355"/>
        <dbReference type="EC" id="2.4.2.1"/>
    </reaction>
</comment>
<feature type="domain" description="Nucleoside phosphorylase" evidence="5">
    <location>
        <begin position="14"/>
        <end position="217"/>
    </location>
</feature>
<dbReference type="PATRIC" id="fig|1122147.4.peg.1758"/>
<dbReference type="Proteomes" id="UP000050949">
    <property type="component" value="Unassembled WGS sequence"/>
</dbReference>
<dbReference type="CDD" id="cd09006">
    <property type="entry name" value="PNP_EcPNPI-like"/>
    <property type="match status" value="1"/>
</dbReference>
<dbReference type="eggNOG" id="COG0813">
    <property type="taxonomic scope" value="Bacteria"/>
</dbReference>
<comment type="function">
    <text evidence="4">Catalyzes the reversible phosphorolytic breakdown of the N-glycosidic bond in the beta-(deoxy)ribonucleoside molecules, with the formation of the corresponding free purine bases and pentose-1-phosphate.</text>
</comment>
<dbReference type="RefSeq" id="WP_027829272.1">
    <property type="nucleotide sequence ID" value="NZ_AUEH01000049.1"/>
</dbReference>
<dbReference type="GO" id="GO:0005829">
    <property type="term" value="C:cytosol"/>
    <property type="evidence" value="ECO:0007669"/>
    <property type="project" value="TreeGrafter"/>
</dbReference>
<dbReference type="InterPro" id="IPR004402">
    <property type="entry name" value="DeoD-type"/>
</dbReference>
<dbReference type="GeneID" id="78511271"/>
<comment type="catalytic activity">
    <reaction evidence="3">
        <text>uridine + phosphate = alpha-D-ribose 1-phosphate + uracil</text>
        <dbReference type="Rhea" id="RHEA:24388"/>
        <dbReference type="ChEBI" id="CHEBI:16704"/>
        <dbReference type="ChEBI" id="CHEBI:17568"/>
        <dbReference type="ChEBI" id="CHEBI:43474"/>
        <dbReference type="ChEBI" id="CHEBI:57720"/>
        <dbReference type="EC" id="2.4.2.3"/>
    </reaction>
</comment>
<evidence type="ECO:0000259" key="5">
    <source>
        <dbReference type="Pfam" id="PF01048"/>
    </source>
</evidence>